<gene>
    <name evidence="1" type="ORF">MFUM_900002</name>
</gene>
<organism evidence="1 2">
    <name type="scientific">Methylacidiphilum fumariolicum (strain SolV)</name>
    <dbReference type="NCBI Taxonomy" id="1156937"/>
    <lineage>
        <taxon>Bacteria</taxon>
        <taxon>Pseudomonadati</taxon>
        <taxon>Verrucomicrobiota</taxon>
        <taxon>Methylacidiphilae</taxon>
        <taxon>Methylacidiphilales</taxon>
        <taxon>Methylacidiphilaceae</taxon>
        <taxon>Methylacidiphilum (ex Ratnadevi et al. 2023)</taxon>
    </lineage>
</organism>
<dbReference type="InParanoid" id="I0K0N9"/>
<accession>I0K0N9</accession>
<sequence length="48" mass="5423">MGSLRWESADELVEVEAMLQLDNFGPCPGYYCLPAAGYSSRWPCKPHF</sequence>
<evidence type="ECO:0000313" key="1">
    <source>
        <dbReference type="EMBL" id="CCG93058.1"/>
    </source>
</evidence>
<evidence type="ECO:0000313" key="2">
    <source>
        <dbReference type="Proteomes" id="UP000004837"/>
    </source>
</evidence>
<reference evidence="1 2" key="1">
    <citation type="journal article" date="2012" name="J. Bacteriol.">
        <title>Draft Genome Sequence of the Volcano-Inhabiting Thermoacidophilic Methanotroph Methylacidiphilum fumariolicum Strain SolV.</title>
        <authorList>
            <person name="Khadem A.F."/>
            <person name="Wieczorek A.S."/>
            <person name="Pol A."/>
            <person name="Vuilleumier S."/>
            <person name="Harhangi H.R."/>
            <person name="Dunfield P.F."/>
            <person name="Kalyuzhnaya M.G."/>
            <person name="Murrell J.C."/>
            <person name="Francoijs K.-J."/>
            <person name="Stunnenberg H.G."/>
            <person name="Stein L.Y."/>
            <person name="DiSpirito A.A."/>
            <person name="Semrau J.D."/>
            <person name="Lajus A."/>
            <person name="Medigue C."/>
            <person name="Klotz M.G."/>
            <person name="Jetten M.S.M."/>
            <person name="Op den Camp H.J.M."/>
        </authorList>
    </citation>
    <scope>NUCLEOTIDE SEQUENCE [LARGE SCALE GENOMIC DNA]</scope>
    <source>
        <strain evidence="1 2">SolV</strain>
    </source>
</reference>
<dbReference type="Proteomes" id="UP000004837">
    <property type="component" value="Unassembled WGS sequence"/>
</dbReference>
<comment type="caution">
    <text evidence="1">The sequence shown here is derived from an EMBL/GenBank/DDBJ whole genome shotgun (WGS) entry which is preliminary data.</text>
</comment>
<dbReference type="EMBL" id="CAHT01000100">
    <property type="protein sequence ID" value="CCG93058.1"/>
    <property type="molecule type" value="Genomic_DNA"/>
</dbReference>
<name>I0K0N9_METFB</name>
<dbReference type="AlphaFoldDB" id="I0K0N9"/>
<protein>
    <submittedName>
        <fullName evidence="1">Uncharacterized protein</fullName>
    </submittedName>
</protein>
<proteinExistence type="predicted"/>